<name>A0AAD8XUQ4_9STRA</name>
<dbReference type="Gene3D" id="1.10.238.10">
    <property type="entry name" value="EF-hand"/>
    <property type="match status" value="2"/>
</dbReference>
<dbReference type="PROSITE" id="PS00018">
    <property type="entry name" value="EF_HAND_1"/>
    <property type="match status" value="3"/>
</dbReference>
<comment type="caution">
    <text evidence="4">The sequence shown here is derived from an EMBL/GenBank/DDBJ whole genome shotgun (WGS) entry which is preliminary data.</text>
</comment>
<evidence type="ECO:0000256" key="1">
    <source>
        <dbReference type="ARBA" id="ARBA00022837"/>
    </source>
</evidence>
<dbReference type="InterPro" id="IPR002048">
    <property type="entry name" value="EF_hand_dom"/>
</dbReference>
<dbReference type="PROSITE" id="PS50222">
    <property type="entry name" value="EF_HAND_2"/>
    <property type="match status" value="1"/>
</dbReference>
<dbReference type="EMBL" id="JATAAI010000043">
    <property type="protein sequence ID" value="KAK1733835.1"/>
    <property type="molecule type" value="Genomic_DNA"/>
</dbReference>
<evidence type="ECO:0000313" key="5">
    <source>
        <dbReference type="Proteomes" id="UP001224775"/>
    </source>
</evidence>
<dbReference type="AlphaFoldDB" id="A0AAD8XUQ4"/>
<gene>
    <name evidence="4" type="ORF">QTG54_015362</name>
</gene>
<feature type="chain" id="PRO_5042042360" description="EF-hand domain-containing protein" evidence="2">
    <location>
        <begin position="31"/>
        <end position="282"/>
    </location>
</feature>
<accession>A0AAD8XUQ4</accession>
<keyword evidence="5" id="KW-1185">Reference proteome</keyword>
<keyword evidence="2" id="KW-0732">Signal</keyword>
<dbReference type="InterPro" id="IPR011992">
    <property type="entry name" value="EF-hand-dom_pair"/>
</dbReference>
<evidence type="ECO:0000256" key="2">
    <source>
        <dbReference type="SAM" id="SignalP"/>
    </source>
</evidence>
<dbReference type="InterPro" id="IPR018247">
    <property type="entry name" value="EF_Hand_1_Ca_BS"/>
</dbReference>
<feature type="domain" description="EF-hand" evidence="3">
    <location>
        <begin position="212"/>
        <end position="247"/>
    </location>
</feature>
<dbReference type="SUPFAM" id="SSF47473">
    <property type="entry name" value="EF-hand"/>
    <property type="match status" value="1"/>
</dbReference>
<evidence type="ECO:0000313" key="4">
    <source>
        <dbReference type="EMBL" id="KAK1733835.1"/>
    </source>
</evidence>
<dbReference type="GO" id="GO:0005509">
    <property type="term" value="F:calcium ion binding"/>
    <property type="evidence" value="ECO:0007669"/>
    <property type="project" value="InterPro"/>
</dbReference>
<feature type="signal peptide" evidence="2">
    <location>
        <begin position="1"/>
        <end position="30"/>
    </location>
</feature>
<sequence length="282" mass="30494">MSITRCASSSILPLLLAVAAIIISSSSVHSQQFQQPPPSQPLGDVLFQLLDKDKNQKVTLDEVNSQLNMLEMMFNPVEGAGGDDSGNDEANEYKQLLSGVKSAAPTLFNLLDVNNNQSLSKSELAHVTKFEKALKKGGGMRELLRDVFSILDENADELLSVEEIMDGSANDQVITKLSTRVHELFPLRSDADELKDFVTSSIESIAGGGAVVDKESVAKGMKWVDDDGDGHISKKEVAKYYNLAGKKFMEISKTIKQLGPMLAMFGGMDMNGGGGDGFKMDL</sequence>
<protein>
    <recommendedName>
        <fullName evidence="3">EF-hand domain-containing protein</fullName>
    </recommendedName>
</protein>
<reference evidence="4" key="1">
    <citation type="submission" date="2023-06" db="EMBL/GenBank/DDBJ databases">
        <title>Survivors Of The Sea: Transcriptome response of Skeletonema marinoi to long-term dormancy.</title>
        <authorList>
            <person name="Pinder M.I.M."/>
            <person name="Kourtchenko O."/>
            <person name="Robertson E.K."/>
            <person name="Larsson T."/>
            <person name="Maumus F."/>
            <person name="Osuna-Cruz C.M."/>
            <person name="Vancaester E."/>
            <person name="Stenow R."/>
            <person name="Vandepoele K."/>
            <person name="Ploug H."/>
            <person name="Bruchert V."/>
            <person name="Godhe A."/>
            <person name="Topel M."/>
        </authorList>
    </citation>
    <scope>NUCLEOTIDE SEQUENCE</scope>
    <source>
        <strain evidence="4">R05AC</strain>
    </source>
</reference>
<dbReference type="Proteomes" id="UP001224775">
    <property type="component" value="Unassembled WGS sequence"/>
</dbReference>
<proteinExistence type="predicted"/>
<organism evidence="4 5">
    <name type="scientific">Skeletonema marinoi</name>
    <dbReference type="NCBI Taxonomy" id="267567"/>
    <lineage>
        <taxon>Eukaryota</taxon>
        <taxon>Sar</taxon>
        <taxon>Stramenopiles</taxon>
        <taxon>Ochrophyta</taxon>
        <taxon>Bacillariophyta</taxon>
        <taxon>Coscinodiscophyceae</taxon>
        <taxon>Thalassiosirophycidae</taxon>
        <taxon>Thalassiosirales</taxon>
        <taxon>Skeletonemataceae</taxon>
        <taxon>Skeletonema</taxon>
        <taxon>Skeletonema marinoi-dohrnii complex</taxon>
    </lineage>
</organism>
<evidence type="ECO:0000259" key="3">
    <source>
        <dbReference type="PROSITE" id="PS50222"/>
    </source>
</evidence>
<keyword evidence="1" id="KW-0106">Calcium</keyword>